<name>A0A0K3CAN2_RHOTO</name>
<gene>
    <name evidence="20" type="primary">FGENESH: predicted gene_3.19</name>
    <name evidence="21" type="ORF">AAT19DRAFT_12748</name>
    <name evidence="20" type="ORF">BN2166_0015680</name>
</gene>
<keyword evidence="13 17" id="KW-0594">Phospholipid biosynthesis</keyword>
<comment type="subcellular location">
    <subcellularLocation>
        <location evidence="17">Endoplasmic reticulum membrane</location>
        <topology evidence="17">Multi-pass membrane protein</topology>
    </subcellularLocation>
    <subcellularLocation>
        <location evidence="17">Mitochondrion membrane</location>
        <topology evidence="17">Multi-pass membrane protein</topology>
    </subcellularLocation>
</comment>
<reference evidence="20 22" key="1">
    <citation type="submission" date="2015-07" db="EMBL/GenBank/DDBJ databases">
        <authorList>
            <person name="Cajimat M.N.B."/>
            <person name="Milazzo M.L."/>
            <person name="Fulhorst C.F."/>
        </authorList>
    </citation>
    <scope>NUCLEOTIDE SEQUENCE [LARGE SCALE GENOMIC DNA]</scope>
    <source>
        <strain evidence="20">Single colony</strain>
    </source>
</reference>
<dbReference type="EMBL" id="CWKI01000003">
    <property type="protein sequence ID" value="CTR05707.1"/>
    <property type="molecule type" value="Genomic_DNA"/>
</dbReference>
<dbReference type="PROSITE" id="PS51599">
    <property type="entry name" value="SAM_PEMT_PEM2"/>
    <property type="match status" value="1"/>
</dbReference>
<feature type="topological domain" description="Cytoplasmic" evidence="17">
    <location>
        <begin position="180"/>
        <end position="220"/>
    </location>
</feature>
<evidence type="ECO:0000313" key="23">
    <source>
        <dbReference type="Proteomes" id="UP000239560"/>
    </source>
</evidence>
<dbReference type="Pfam" id="PF04191">
    <property type="entry name" value="PEMT"/>
    <property type="match status" value="1"/>
</dbReference>
<dbReference type="UniPathway" id="UPA00753"/>
<comment type="function">
    <text evidence="17">Catalyzes the second two steps of the methylation pathway of phosphatidylcholine biosynthesis, the SAM-dependent methylation of phosphatidylmonomethylethanolamine (PMME) to phosphatidyldimethylethanolamine (PDME) and of PDME to phosphatidylcholine (PC).</text>
</comment>
<evidence type="ECO:0000256" key="4">
    <source>
        <dbReference type="ARBA" id="ARBA00022603"/>
    </source>
</evidence>
<sequence>MAGLLSYVDFSQKSFWVSFASIIFNPLAWNIVARQEYRNKVLTKLAGGNRYAACYGLAVAIFTAGIFRDHLYKNALGDQPSHPFLHYTEFKILAAILFLTGSTLVVTSTWALGITGTFLGDYCGILMDHKVESFPFNVTSQPMYLGSTLNFLAIALWYESPAGLLLTLHVYIVYQIALSYEDPFTVAIYAKREQDRAKGKGKAIEDAEGSSTAVQGHKEL</sequence>
<evidence type="ECO:0000256" key="2">
    <source>
        <dbReference type="ARBA" id="ARBA00005189"/>
    </source>
</evidence>
<dbReference type="STRING" id="5286.A0A0K3CAN2"/>
<dbReference type="PIRSF" id="PIRSF005444">
    <property type="entry name" value="PEMT"/>
    <property type="match status" value="1"/>
</dbReference>
<dbReference type="InterPro" id="IPR007318">
    <property type="entry name" value="Phopholipid_MeTrfase"/>
</dbReference>
<evidence type="ECO:0000256" key="12">
    <source>
        <dbReference type="ARBA" id="ARBA00023136"/>
    </source>
</evidence>
<evidence type="ECO:0000313" key="21">
    <source>
        <dbReference type="EMBL" id="PRQ75726.1"/>
    </source>
</evidence>
<feature type="topological domain" description="Lumenal" evidence="17">
    <location>
        <begin position="116"/>
        <end position="158"/>
    </location>
</feature>
<evidence type="ECO:0000256" key="17">
    <source>
        <dbReference type="HAMAP-Rule" id="MF_03216"/>
    </source>
</evidence>
<accession>A0A0K3CAN2</accession>
<evidence type="ECO:0000256" key="18">
    <source>
        <dbReference type="SAM" id="MobiDB-lite"/>
    </source>
</evidence>
<dbReference type="Proteomes" id="UP000199069">
    <property type="component" value="Unassembled WGS sequence"/>
</dbReference>
<dbReference type="HAMAP" id="MF_03216">
    <property type="entry name" value="PLMT"/>
    <property type="match status" value="1"/>
</dbReference>
<keyword evidence="9 17" id="KW-1133">Transmembrane helix</keyword>
<comment type="similarity">
    <text evidence="17">Belongs to the class VI-like SAM-binding methyltransferase superfamily. PEMT/PEM2 methyltransferase family.</text>
</comment>
<keyword evidence="3 17" id="KW-0444">Lipid biosynthesis</keyword>
<dbReference type="Gene3D" id="1.20.120.1630">
    <property type="match status" value="1"/>
</dbReference>
<evidence type="ECO:0000256" key="6">
    <source>
        <dbReference type="ARBA" id="ARBA00022691"/>
    </source>
</evidence>
<feature type="topological domain" description="Lumenal" evidence="17">
    <location>
        <begin position="1"/>
        <end position="12"/>
    </location>
</feature>
<keyword evidence="6 17" id="KW-0949">S-adenosyl-L-methionine</keyword>
<dbReference type="GO" id="GO:0005789">
    <property type="term" value="C:endoplasmic reticulum membrane"/>
    <property type="evidence" value="ECO:0007669"/>
    <property type="project" value="UniProtKB-SubCell"/>
</dbReference>
<comment type="catalytic activity">
    <reaction evidence="15">
        <text>a 1,2-diacyl-sn-glycero-3-phospho-N,N-dimethylethanolamine + S-adenosyl-L-methionine = a 1,2-diacyl-sn-glycero-3-phosphocholine + S-adenosyl-L-homocysteine + H(+)</text>
        <dbReference type="Rhea" id="RHEA:32739"/>
        <dbReference type="ChEBI" id="CHEBI:15378"/>
        <dbReference type="ChEBI" id="CHEBI:57643"/>
        <dbReference type="ChEBI" id="CHEBI:57856"/>
        <dbReference type="ChEBI" id="CHEBI:59789"/>
        <dbReference type="ChEBI" id="CHEBI:64572"/>
        <dbReference type="EC" id="2.1.1.71"/>
    </reaction>
</comment>
<feature type="topological domain" description="Lumenal" evidence="17">
    <location>
        <begin position="34"/>
        <end position="45"/>
    </location>
</feature>
<dbReference type="OrthoDB" id="8300106at2759"/>
<feature type="transmembrane region" description="Helical" evidence="19">
    <location>
        <begin position="15"/>
        <end position="32"/>
    </location>
</feature>
<dbReference type="GO" id="GO:0031966">
    <property type="term" value="C:mitochondrial membrane"/>
    <property type="evidence" value="ECO:0007669"/>
    <property type="project" value="UniProtKB-SubCell"/>
</dbReference>
<evidence type="ECO:0000313" key="22">
    <source>
        <dbReference type="Proteomes" id="UP000199069"/>
    </source>
</evidence>
<dbReference type="InterPro" id="IPR024960">
    <property type="entry name" value="PEMT/MFAP"/>
</dbReference>
<evidence type="ECO:0000256" key="5">
    <source>
        <dbReference type="ARBA" id="ARBA00022679"/>
    </source>
</evidence>
<evidence type="ECO:0000256" key="1">
    <source>
        <dbReference type="ARBA" id="ARBA00004969"/>
    </source>
</evidence>
<dbReference type="PANTHER" id="PTHR15458:SF5">
    <property type="entry name" value="PHOSPHATIDYLETHANOLAMINE N-METHYLTRANSFERASE"/>
    <property type="match status" value="1"/>
</dbReference>
<evidence type="ECO:0000256" key="11">
    <source>
        <dbReference type="ARBA" id="ARBA00023128"/>
    </source>
</evidence>
<dbReference type="GO" id="GO:0000773">
    <property type="term" value="F:phosphatidyl-N-methylethanolamine N-methyltransferase activity"/>
    <property type="evidence" value="ECO:0007669"/>
    <property type="project" value="UniProtKB-UniRule"/>
</dbReference>
<organism evidence="20 22">
    <name type="scientific">Rhodotorula toruloides</name>
    <name type="common">Yeast</name>
    <name type="synonym">Rhodosporidium toruloides</name>
    <dbReference type="NCBI Taxonomy" id="5286"/>
    <lineage>
        <taxon>Eukaryota</taxon>
        <taxon>Fungi</taxon>
        <taxon>Dikarya</taxon>
        <taxon>Basidiomycota</taxon>
        <taxon>Pucciniomycotina</taxon>
        <taxon>Microbotryomycetes</taxon>
        <taxon>Sporidiobolales</taxon>
        <taxon>Sporidiobolaceae</taxon>
        <taxon>Rhodotorula</taxon>
    </lineage>
</organism>
<evidence type="ECO:0000256" key="10">
    <source>
        <dbReference type="ARBA" id="ARBA00023098"/>
    </source>
</evidence>
<proteinExistence type="inferred from homology"/>
<evidence type="ECO:0000313" key="20">
    <source>
        <dbReference type="EMBL" id="CTR05707.1"/>
    </source>
</evidence>
<dbReference type="Proteomes" id="UP000239560">
    <property type="component" value="Unassembled WGS sequence"/>
</dbReference>
<evidence type="ECO:0000256" key="7">
    <source>
        <dbReference type="ARBA" id="ARBA00022692"/>
    </source>
</evidence>
<keyword evidence="14 17" id="KW-1208">Phospholipid metabolism</keyword>
<reference evidence="21 23" key="2">
    <citation type="journal article" date="2018" name="Elife">
        <title>Functional genomics of lipid metabolism in the oleaginous yeast Rhodosporidium toruloides.</title>
        <authorList>
            <person name="Coradetti S.T."/>
            <person name="Pinel D."/>
            <person name="Geiselman G."/>
            <person name="Ito M."/>
            <person name="Mondo S."/>
            <person name="Reilly M.C."/>
            <person name="Cheng Y.F."/>
            <person name="Bauer S."/>
            <person name="Grigoriev I."/>
            <person name="Gladden J.M."/>
            <person name="Simmons B.A."/>
            <person name="Brem R."/>
            <person name="Arkin A.P."/>
            <person name="Skerker J.M."/>
        </authorList>
    </citation>
    <scope>NUCLEOTIDE SEQUENCE [LARGE SCALE GENOMIC DNA]</scope>
    <source>
        <strain evidence="21 23">NBRC 0880</strain>
    </source>
</reference>
<dbReference type="FunFam" id="1.20.120.1630:FF:000005">
    <property type="entry name" value="Phosphatidylethanolamine N-methyltransferase"/>
    <property type="match status" value="1"/>
</dbReference>
<dbReference type="OMA" id="PTFWNIA"/>
<feature type="binding site" evidence="17">
    <location>
        <begin position="99"/>
        <end position="101"/>
    </location>
    <ligand>
        <name>S-adenosyl-L-methionine</name>
        <dbReference type="ChEBI" id="CHEBI:59789"/>
    </ligand>
</feature>
<evidence type="ECO:0000256" key="3">
    <source>
        <dbReference type="ARBA" id="ARBA00022516"/>
    </source>
</evidence>
<comment type="pathway">
    <text evidence="1 17">Phospholipid metabolism; phosphatidylcholine biosynthesis.</text>
</comment>
<dbReference type="GO" id="GO:0032259">
    <property type="term" value="P:methylation"/>
    <property type="evidence" value="ECO:0007669"/>
    <property type="project" value="UniProtKB-KW"/>
</dbReference>
<comment type="pathway">
    <text evidence="2">Lipid metabolism.</text>
</comment>
<dbReference type="EC" id="2.1.1.71" evidence="17"/>
<comment type="catalytic activity">
    <reaction evidence="16 17">
        <text>a 1,2-diacyl-sn-glycero-3-phospho-N-methylethanolamine + S-adenosyl-L-methionine = a 1,2-diacyl-sn-glycero-3-phospho-N,N-dimethylethanolamine + S-adenosyl-L-homocysteine + H(+)</text>
        <dbReference type="Rhea" id="RHEA:32735"/>
        <dbReference type="ChEBI" id="CHEBI:15378"/>
        <dbReference type="ChEBI" id="CHEBI:57856"/>
        <dbReference type="ChEBI" id="CHEBI:59789"/>
        <dbReference type="ChEBI" id="CHEBI:64572"/>
        <dbReference type="ChEBI" id="CHEBI:64573"/>
        <dbReference type="EC" id="2.1.1.71"/>
    </reaction>
</comment>
<keyword evidence="10 17" id="KW-0443">Lipid metabolism</keyword>
<keyword evidence="5 17" id="KW-0808">Transferase</keyword>
<keyword evidence="4 17" id="KW-0489">Methyltransferase</keyword>
<dbReference type="GO" id="GO:0006656">
    <property type="term" value="P:phosphatidylcholine biosynthetic process"/>
    <property type="evidence" value="ECO:0007669"/>
    <property type="project" value="UniProtKB-UniRule"/>
</dbReference>
<keyword evidence="11 17" id="KW-0496">Mitochondrion</keyword>
<dbReference type="EMBL" id="LCTV02000003">
    <property type="protein sequence ID" value="PRQ75726.1"/>
    <property type="molecule type" value="Genomic_DNA"/>
</dbReference>
<keyword evidence="12 17" id="KW-0472">Membrane</keyword>
<feature type="transmembrane region" description="Helical" evidence="19">
    <location>
        <begin position="52"/>
        <end position="72"/>
    </location>
</feature>
<feature type="binding site" evidence="17">
    <location>
        <begin position="181"/>
        <end position="182"/>
    </location>
    <ligand>
        <name>S-adenosyl-L-methionine</name>
        <dbReference type="ChEBI" id="CHEBI:59789"/>
    </ligand>
</feature>
<feature type="topological domain" description="Cytoplasmic" evidence="17">
    <location>
        <begin position="68"/>
        <end position="94"/>
    </location>
</feature>
<evidence type="ECO:0000256" key="14">
    <source>
        <dbReference type="ARBA" id="ARBA00023264"/>
    </source>
</evidence>
<evidence type="ECO:0000256" key="8">
    <source>
        <dbReference type="ARBA" id="ARBA00022824"/>
    </source>
</evidence>
<keyword evidence="7 17" id="KW-0812">Transmembrane</keyword>
<evidence type="ECO:0000256" key="9">
    <source>
        <dbReference type="ARBA" id="ARBA00022989"/>
    </source>
</evidence>
<evidence type="ECO:0000256" key="15">
    <source>
        <dbReference type="ARBA" id="ARBA00051252"/>
    </source>
</evidence>
<keyword evidence="22" id="KW-1185">Reference proteome</keyword>
<evidence type="ECO:0000256" key="19">
    <source>
        <dbReference type="SAM" id="Phobius"/>
    </source>
</evidence>
<dbReference type="PANTHER" id="PTHR15458">
    <property type="entry name" value="PHOSPHATIDYLETHANOLAMINE N-METHYLTRANSFERASE"/>
    <property type="match status" value="1"/>
</dbReference>
<protein>
    <recommendedName>
        <fullName evidence="17">Phosphatidyl-N-methylethanolamine N-methyltransferase</fullName>
        <ecNumber evidence="17">2.1.1.71</ecNumber>
    </recommendedName>
    <alternativeName>
        <fullName evidence="17">Phospholipid methyltransferase</fullName>
        <shortName evidence="17">PLMT</shortName>
    </alternativeName>
</protein>
<evidence type="ECO:0000256" key="16">
    <source>
        <dbReference type="ARBA" id="ARBA00052459"/>
    </source>
</evidence>
<feature type="intramembrane region" description="Helical" evidence="17">
    <location>
        <begin position="13"/>
        <end position="33"/>
    </location>
</feature>
<feature type="region of interest" description="Disordered" evidence="18">
    <location>
        <begin position="200"/>
        <end position="220"/>
    </location>
</feature>
<evidence type="ECO:0000256" key="13">
    <source>
        <dbReference type="ARBA" id="ARBA00023209"/>
    </source>
</evidence>
<keyword evidence="8 17" id="KW-0256">Endoplasmic reticulum</keyword>
<feature type="transmembrane region" description="Helical" evidence="19">
    <location>
        <begin position="92"/>
        <end position="120"/>
    </location>
</feature>
<dbReference type="AlphaFoldDB" id="A0A0K3CAN2"/>